<dbReference type="AlphaFoldDB" id="A0A9D4NHS7"/>
<gene>
    <name evidence="1" type="ORF">DPMN_018102</name>
</gene>
<name>A0A9D4NHS7_DREPO</name>
<organism evidence="1 2">
    <name type="scientific">Dreissena polymorpha</name>
    <name type="common">Zebra mussel</name>
    <name type="synonym">Mytilus polymorpha</name>
    <dbReference type="NCBI Taxonomy" id="45954"/>
    <lineage>
        <taxon>Eukaryota</taxon>
        <taxon>Metazoa</taxon>
        <taxon>Spiralia</taxon>
        <taxon>Lophotrochozoa</taxon>
        <taxon>Mollusca</taxon>
        <taxon>Bivalvia</taxon>
        <taxon>Autobranchia</taxon>
        <taxon>Heteroconchia</taxon>
        <taxon>Euheterodonta</taxon>
        <taxon>Imparidentia</taxon>
        <taxon>Neoheterodontei</taxon>
        <taxon>Myida</taxon>
        <taxon>Dreissenoidea</taxon>
        <taxon>Dreissenidae</taxon>
        <taxon>Dreissena</taxon>
    </lineage>
</organism>
<proteinExistence type="predicted"/>
<reference evidence="1" key="1">
    <citation type="journal article" date="2019" name="bioRxiv">
        <title>The Genome of the Zebra Mussel, Dreissena polymorpha: A Resource for Invasive Species Research.</title>
        <authorList>
            <person name="McCartney M.A."/>
            <person name="Auch B."/>
            <person name="Kono T."/>
            <person name="Mallez S."/>
            <person name="Zhang Y."/>
            <person name="Obille A."/>
            <person name="Becker A."/>
            <person name="Abrahante J.E."/>
            <person name="Garbe J."/>
            <person name="Badalamenti J.P."/>
            <person name="Herman A."/>
            <person name="Mangelson H."/>
            <person name="Liachko I."/>
            <person name="Sullivan S."/>
            <person name="Sone E.D."/>
            <person name="Koren S."/>
            <person name="Silverstein K.A.T."/>
            <person name="Beckman K.B."/>
            <person name="Gohl D.M."/>
        </authorList>
    </citation>
    <scope>NUCLEOTIDE SEQUENCE</scope>
    <source>
        <strain evidence="1">Duluth1</strain>
        <tissue evidence="1">Whole animal</tissue>
    </source>
</reference>
<keyword evidence="2" id="KW-1185">Reference proteome</keyword>
<evidence type="ECO:0000313" key="2">
    <source>
        <dbReference type="Proteomes" id="UP000828390"/>
    </source>
</evidence>
<dbReference type="EMBL" id="JAIWYP010000001">
    <property type="protein sequence ID" value="KAH3893949.1"/>
    <property type="molecule type" value="Genomic_DNA"/>
</dbReference>
<reference evidence="1" key="2">
    <citation type="submission" date="2020-11" db="EMBL/GenBank/DDBJ databases">
        <authorList>
            <person name="McCartney M.A."/>
            <person name="Auch B."/>
            <person name="Kono T."/>
            <person name="Mallez S."/>
            <person name="Becker A."/>
            <person name="Gohl D.M."/>
            <person name="Silverstein K.A.T."/>
            <person name="Koren S."/>
            <person name="Bechman K.B."/>
            <person name="Herman A."/>
            <person name="Abrahante J.E."/>
            <person name="Garbe J."/>
        </authorList>
    </citation>
    <scope>NUCLEOTIDE SEQUENCE</scope>
    <source>
        <strain evidence="1">Duluth1</strain>
        <tissue evidence="1">Whole animal</tissue>
    </source>
</reference>
<sequence length="59" mass="6462">MQCGWSMDDFNIVIKNTFLVEDCILLLECSENAHLVFARGSRVVYTLGAIVAGIASRIG</sequence>
<evidence type="ECO:0000313" key="1">
    <source>
        <dbReference type="EMBL" id="KAH3893949.1"/>
    </source>
</evidence>
<accession>A0A9D4NHS7</accession>
<protein>
    <submittedName>
        <fullName evidence="1">Uncharacterized protein</fullName>
    </submittedName>
</protein>
<dbReference type="Proteomes" id="UP000828390">
    <property type="component" value="Unassembled WGS sequence"/>
</dbReference>
<comment type="caution">
    <text evidence="1">The sequence shown here is derived from an EMBL/GenBank/DDBJ whole genome shotgun (WGS) entry which is preliminary data.</text>
</comment>